<evidence type="ECO:0000256" key="1">
    <source>
        <dbReference type="ARBA" id="ARBA00023054"/>
    </source>
</evidence>
<evidence type="ECO:0000256" key="3">
    <source>
        <dbReference type="SAM" id="MobiDB-lite"/>
    </source>
</evidence>
<accession>A0A9Q1HCQ1</accession>
<gene>
    <name evidence="5" type="ORF">HOLleu_11968</name>
</gene>
<dbReference type="EMBL" id="JAIZAY010000005">
    <property type="protein sequence ID" value="KAJ8041220.1"/>
    <property type="molecule type" value="Genomic_DNA"/>
</dbReference>
<keyword evidence="1 2" id="KW-0175">Coiled coil</keyword>
<reference evidence="5" key="1">
    <citation type="submission" date="2021-10" db="EMBL/GenBank/DDBJ databases">
        <title>Tropical sea cucumber genome reveals ecological adaptation and Cuvierian tubules defense mechanism.</title>
        <authorList>
            <person name="Chen T."/>
        </authorList>
    </citation>
    <scope>NUCLEOTIDE SEQUENCE</scope>
    <source>
        <strain evidence="5">Nanhai2018</strain>
        <tissue evidence="5">Muscle</tissue>
    </source>
</reference>
<sequence>MSAKAVAKLPPIPTRRSHSANEGATKIGPQSPQYQGLQGPSYQLTLKGDSTKHNLPQPSTLKPFVDTKSGSLDSWPAHCTSQAAAKLAVPTHHPLSKSNQTQLKPMDSEGEPYQSKVPKPKFLEQLEMFLRKELRNAGSDDGPSETRLQAFREVFEYLIEDFKTYKPLLSAIKNEYEIMLSHQREQIRELEPLKAMLVTVSEQCNQKIMAFREEERQEMTDLKQEKLELLEKIDAMKEEHQSLQMQIGKLQDEVALEYQKYRDECDARKLLVSDINDMRYQQEDFQKSQANQQQSEEEKEDPVKLKIALKKCREDLSEATQRLNEMIANYGDVVPRRDFEFLKADFEKIQKQKDDLQTDHETLQKEHEILQETAAKLQEERDKYLEEWETLKGRATPRPDWDRCAKVLEGGEERWNMISQGKRSDQLVELLLKEIMGDGEGYEYLEQKGTGEDVPVYLRYEGKIRKRKMEKRDVGIIFKEMWAEKGKKDAEKTDGSLESVDTFFLQFMQQKYGEQRAAFEWTYNLVEICEQNEEDDHLKMFYSILTGELDERVYHQFMERLANLFESLEKKDEESGSEGKLTKETFEEVLQEYFPIKDDESIEALMTAVTEELTLQETEKIDYKELFTEDEDGSTGPFINKLRVQDREERIYYVEEIRKELGEKGWYSLALRDVPVPELRMAIAVIDAEIDKANIMFYLTVAYDTEVDKLNQAAPVSLDLICERLQKGPVRRIGKLNSSELE</sequence>
<protein>
    <submittedName>
        <fullName evidence="5">Translin-associated factor X-interacting protein 1</fullName>
    </submittedName>
</protein>
<dbReference type="Pfam" id="PF15739">
    <property type="entry name" value="TSNAXIP1_N"/>
    <property type="match status" value="1"/>
</dbReference>
<feature type="region of interest" description="Disordered" evidence="3">
    <location>
        <begin position="1"/>
        <end position="66"/>
    </location>
</feature>
<dbReference type="PANTHER" id="PTHR16306">
    <property type="entry name" value="TRANSLIN-ASSOCIATED FACTOR X-INTERACTING PROTEIN 1"/>
    <property type="match status" value="1"/>
</dbReference>
<evidence type="ECO:0000256" key="2">
    <source>
        <dbReference type="SAM" id="Coils"/>
    </source>
</evidence>
<feature type="coiled-coil region" evidence="2">
    <location>
        <begin position="212"/>
        <end position="253"/>
    </location>
</feature>
<dbReference type="PANTHER" id="PTHR16306:SF0">
    <property type="entry name" value="TRANSLIN-ASSOCIATED FACTOR X-INTERACTING PROTEIN 1"/>
    <property type="match status" value="1"/>
</dbReference>
<comment type="caution">
    <text evidence="5">The sequence shown here is derived from an EMBL/GenBank/DDBJ whole genome shotgun (WGS) entry which is preliminary data.</text>
</comment>
<evidence type="ECO:0000313" key="6">
    <source>
        <dbReference type="Proteomes" id="UP001152320"/>
    </source>
</evidence>
<feature type="region of interest" description="Disordered" evidence="3">
    <location>
        <begin position="90"/>
        <end position="116"/>
    </location>
</feature>
<evidence type="ECO:0000259" key="4">
    <source>
        <dbReference type="Pfam" id="PF15739"/>
    </source>
</evidence>
<feature type="coiled-coil region" evidence="2">
    <location>
        <begin position="309"/>
        <end position="394"/>
    </location>
</feature>
<name>A0A9Q1HCQ1_HOLLE</name>
<dbReference type="Proteomes" id="UP001152320">
    <property type="component" value="Chromosome 5"/>
</dbReference>
<evidence type="ECO:0000313" key="5">
    <source>
        <dbReference type="EMBL" id="KAJ8041220.1"/>
    </source>
</evidence>
<dbReference type="InterPro" id="IPR032755">
    <property type="entry name" value="TSNAXIP1_N"/>
</dbReference>
<dbReference type="GO" id="GO:0005737">
    <property type="term" value="C:cytoplasm"/>
    <property type="evidence" value="ECO:0007669"/>
    <property type="project" value="TreeGrafter"/>
</dbReference>
<keyword evidence="6" id="KW-1185">Reference proteome</keyword>
<proteinExistence type="predicted"/>
<dbReference type="AlphaFoldDB" id="A0A9Q1HCQ1"/>
<organism evidence="5 6">
    <name type="scientific">Holothuria leucospilota</name>
    <name type="common">Black long sea cucumber</name>
    <name type="synonym">Mertensiothuria leucospilota</name>
    <dbReference type="NCBI Taxonomy" id="206669"/>
    <lineage>
        <taxon>Eukaryota</taxon>
        <taxon>Metazoa</taxon>
        <taxon>Echinodermata</taxon>
        <taxon>Eleutherozoa</taxon>
        <taxon>Echinozoa</taxon>
        <taxon>Holothuroidea</taxon>
        <taxon>Aspidochirotacea</taxon>
        <taxon>Aspidochirotida</taxon>
        <taxon>Holothuriidae</taxon>
        <taxon>Holothuria</taxon>
    </lineage>
</organism>
<feature type="domain" description="Translin-associated factor X-interacting protein 1 N-terminal" evidence="4">
    <location>
        <begin position="127"/>
        <end position="237"/>
    </location>
</feature>
<feature type="compositionally biased region" description="Polar residues" evidence="3">
    <location>
        <begin position="28"/>
        <end position="44"/>
    </location>
</feature>
<dbReference type="OrthoDB" id="261426at2759"/>